<gene>
    <name evidence="1" type="ORF">CSKR_109785</name>
</gene>
<comment type="caution">
    <text evidence="1">The sequence shown here is derived from an EMBL/GenBank/DDBJ whole genome shotgun (WGS) entry which is preliminary data.</text>
</comment>
<sequence>MLEDWMTLVSFSGNACLLSFKNEGNFTYTFQVHKVLGQYVGDLTMVASLINGELINKRKSRHPSRILLLVGKLFESSPYTLTHPQPSGMDYVDPILDNELHQHQSSVSLALHFDGAKYMLEDWMTLVSFSGNACLLSFKNEGNFTYTFQVHKVLGQYVGDLTMVASLINGELINKRKSRHPSRILLLVGKLFESSPYTLTHPQVGAHKQRMMITSS</sequence>
<protein>
    <submittedName>
        <fullName evidence="1">Uncharacterized protein</fullName>
    </submittedName>
</protein>
<reference evidence="1 2" key="2">
    <citation type="journal article" date="2021" name="Genomics">
        <title>High-quality reference genome for Clonorchis sinensis.</title>
        <authorList>
            <person name="Young N.D."/>
            <person name="Stroehlein A.J."/>
            <person name="Kinkar L."/>
            <person name="Wang T."/>
            <person name="Sohn W.M."/>
            <person name="Chang B.C.H."/>
            <person name="Kaur P."/>
            <person name="Weisz D."/>
            <person name="Dudchenko O."/>
            <person name="Aiden E.L."/>
            <person name="Korhonen P.K."/>
            <person name="Gasser R.B."/>
        </authorList>
    </citation>
    <scope>NUCLEOTIDE SEQUENCE [LARGE SCALE GENOMIC DNA]</scope>
    <source>
        <strain evidence="1">Cs-k2</strain>
    </source>
</reference>
<name>A0A419QDD5_CLOSI</name>
<reference evidence="1 2" key="1">
    <citation type="journal article" date="2018" name="Biotechnol. Adv.">
        <title>Improved genomic resources and new bioinformatic workflow for the carcinogenic parasite Clonorchis sinensis: Biotechnological implications.</title>
        <authorList>
            <person name="Wang D."/>
            <person name="Korhonen P.K."/>
            <person name="Gasser R.B."/>
            <person name="Young N.D."/>
        </authorList>
    </citation>
    <scope>NUCLEOTIDE SEQUENCE [LARGE SCALE GENOMIC DNA]</scope>
    <source>
        <strain evidence="1">Cs-k2</strain>
    </source>
</reference>
<proteinExistence type="predicted"/>
<dbReference type="EMBL" id="NIRI02000077">
    <property type="protein sequence ID" value="KAG5441503.1"/>
    <property type="molecule type" value="Genomic_DNA"/>
</dbReference>
<evidence type="ECO:0000313" key="2">
    <source>
        <dbReference type="Proteomes" id="UP000286415"/>
    </source>
</evidence>
<accession>A0A419QDD5</accession>
<keyword evidence="2" id="KW-1185">Reference proteome</keyword>
<dbReference type="Proteomes" id="UP000286415">
    <property type="component" value="Unassembled WGS sequence"/>
</dbReference>
<dbReference type="InParanoid" id="A0A419QDD5"/>
<dbReference type="AlphaFoldDB" id="A0A419QDD5"/>
<evidence type="ECO:0000313" key="1">
    <source>
        <dbReference type="EMBL" id="KAG5441503.1"/>
    </source>
</evidence>
<organism evidence="1 2">
    <name type="scientific">Clonorchis sinensis</name>
    <name type="common">Chinese liver fluke</name>
    <dbReference type="NCBI Taxonomy" id="79923"/>
    <lineage>
        <taxon>Eukaryota</taxon>
        <taxon>Metazoa</taxon>
        <taxon>Spiralia</taxon>
        <taxon>Lophotrochozoa</taxon>
        <taxon>Platyhelminthes</taxon>
        <taxon>Trematoda</taxon>
        <taxon>Digenea</taxon>
        <taxon>Opisthorchiida</taxon>
        <taxon>Opisthorchiata</taxon>
        <taxon>Opisthorchiidae</taxon>
        <taxon>Clonorchis</taxon>
    </lineage>
</organism>